<proteinExistence type="predicted"/>
<name>A0A7C8MXQ7_9PEZI</name>
<evidence type="ECO:0000256" key="1">
    <source>
        <dbReference type="SAM" id="Phobius"/>
    </source>
</evidence>
<evidence type="ECO:0000313" key="3">
    <source>
        <dbReference type="Proteomes" id="UP000481858"/>
    </source>
</evidence>
<evidence type="ECO:0000313" key="2">
    <source>
        <dbReference type="EMBL" id="KAF2963416.1"/>
    </source>
</evidence>
<reference evidence="2 3" key="1">
    <citation type="submission" date="2019-12" db="EMBL/GenBank/DDBJ databases">
        <title>Draft genome sequence of the ascomycete Xylaria multiplex DSM 110363.</title>
        <authorList>
            <person name="Buettner E."/>
            <person name="Kellner H."/>
        </authorList>
    </citation>
    <scope>NUCLEOTIDE SEQUENCE [LARGE SCALE GENOMIC DNA]</scope>
    <source>
        <strain evidence="2 3">DSM 110363</strain>
    </source>
</reference>
<comment type="caution">
    <text evidence="2">The sequence shown here is derived from an EMBL/GenBank/DDBJ whole genome shotgun (WGS) entry which is preliminary data.</text>
</comment>
<dbReference type="AlphaFoldDB" id="A0A7C8MXQ7"/>
<dbReference type="InParanoid" id="A0A7C8MXQ7"/>
<accession>A0A7C8MXQ7</accession>
<gene>
    <name evidence="2" type="ORF">GQX73_g10147</name>
</gene>
<dbReference type="Proteomes" id="UP000481858">
    <property type="component" value="Unassembled WGS sequence"/>
</dbReference>
<keyword evidence="1" id="KW-0812">Transmembrane</keyword>
<feature type="transmembrane region" description="Helical" evidence="1">
    <location>
        <begin position="16"/>
        <end position="38"/>
    </location>
</feature>
<sequence>MMNKRDSADVAKTGHTAVVASMIVFVILLLIMWGLMGFQIHLQHKQRRADLEHGHGVSLVSDDLPLDDILRNAGNPEAQPGRTSEISVGTWSATATEISGTTKSSKSGIPKDSQWYAEERPVRYFFHKVVNMFKK</sequence>
<dbReference type="EMBL" id="WUBL01000205">
    <property type="protein sequence ID" value="KAF2963416.1"/>
    <property type="molecule type" value="Genomic_DNA"/>
</dbReference>
<protein>
    <submittedName>
        <fullName evidence="2">Uncharacterized protein</fullName>
    </submittedName>
</protein>
<keyword evidence="3" id="KW-1185">Reference proteome</keyword>
<organism evidence="2 3">
    <name type="scientific">Xylaria multiplex</name>
    <dbReference type="NCBI Taxonomy" id="323545"/>
    <lineage>
        <taxon>Eukaryota</taxon>
        <taxon>Fungi</taxon>
        <taxon>Dikarya</taxon>
        <taxon>Ascomycota</taxon>
        <taxon>Pezizomycotina</taxon>
        <taxon>Sordariomycetes</taxon>
        <taxon>Xylariomycetidae</taxon>
        <taxon>Xylariales</taxon>
        <taxon>Xylariaceae</taxon>
        <taxon>Xylaria</taxon>
    </lineage>
</organism>
<keyword evidence="1" id="KW-0472">Membrane</keyword>
<keyword evidence="1" id="KW-1133">Transmembrane helix</keyword>
<dbReference type="OrthoDB" id="4775433at2759"/>